<dbReference type="Pfam" id="PF23055">
    <property type="entry name" value="DUF7041"/>
    <property type="match status" value="1"/>
</dbReference>
<proteinExistence type="predicted"/>
<dbReference type="Proteomes" id="UP000000304">
    <property type="component" value="Chromosome 2R"/>
</dbReference>
<feature type="region of interest" description="Disordered" evidence="1">
    <location>
        <begin position="1"/>
        <end position="23"/>
    </location>
</feature>
<dbReference type="PhylomeDB" id="B4QEC0"/>
<dbReference type="InterPro" id="IPR055469">
    <property type="entry name" value="DUF7041"/>
</dbReference>
<evidence type="ECO:0000259" key="2">
    <source>
        <dbReference type="Pfam" id="PF23055"/>
    </source>
</evidence>
<dbReference type="EMBL" id="CM000362">
    <property type="protein sequence ID" value="EDX06029.1"/>
    <property type="molecule type" value="Genomic_DNA"/>
</dbReference>
<evidence type="ECO:0000313" key="3">
    <source>
        <dbReference type="EMBL" id="EDX06029.1"/>
    </source>
</evidence>
<dbReference type="STRING" id="7240.B4QEC0"/>
<dbReference type="OMA" id="PCAWVPQ"/>
<feature type="domain" description="DUF7041" evidence="2">
    <location>
        <begin position="41"/>
        <end position="123"/>
    </location>
</feature>
<gene>
    <name evidence="3" type="primary">Dsim\GD10487</name>
    <name evidence="3" type="ORF">Dsim_GD10487</name>
</gene>
<protein>
    <submittedName>
        <fullName evidence="3">GD10487</fullName>
    </submittedName>
</protein>
<name>B4QEC0_DROSI</name>
<accession>B4QEC0</accession>
<evidence type="ECO:0000256" key="1">
    <source>
        <dbReference type="SAM" id="MobiDB-lite"/>
    </source>
</evidence>
<organism evidence="3 4">
    <name type="scientific">Drosophila simulans</name>
    <name type="common">Fruit fly</name>
    <dbReference type="NCBI Taxonomy" id="7240"/>
    <lineage>
        <taxon>Eukaryota</taxon>
        <taxon>Metazoa</taxon>
        <taxon>Ecdysozoa</taxon>
        <taxon>Arthropoda</taxon>
        <taxon>Hexapoda</taxon>
        <taxon>Insecta</taxon>
        <taxon>Pterygota</taxon>
        <taxon>Neoptera</taxon>
        <taxon>Endopterygota</taxon>
        <taxon>Diptera</taxon>
        <taxon>Brachycera</taxon>
        <taxon>Muscomorpha</taxon>
        <taxon>Ephydroidea</taxon>
        <taxon>Drosophilidae</taxon>
        <taxon>Drosophila</taxon>
        <taxon>Sophophora</taxon>
    </lineage>
</organism>
<sequence length="278" mass="30923">MQNTGDCLPAPPTSPDSGEIQRGNSAGTVIPVVESVEIIKLPPFWKQNVRLWFVQIEAQFQCSRISSDNMRYYHLISALDADIMTEVSDVLAQPSEVNKYEHLKEIIIKRFTDSPDRQLQRALLELDLGDKKPSQLLRQMTTLADGRASADALRVRWLSQLPQHVQRGLKLLRSATLEEESGSFVMAAGSSSAQFRGNTRECAPAAGTSVVDDLKRDIAAIKASLTLLQNMQPPNHSRSADRNQQQLRAPRVCFYHAKFGPNARKCSSPCAWVPQQGN</sequence>
<reference evidence="3 4" key="1">
    <citation type="journal article" date="2007" name="Nature">
        <title>Evolution of genes and genomes on the Drosophila phylogeny.</title>
        <authorList>
            <consortium name="Drosophila 12 Genomes Consortium"/>
            <person name="Clark A.G."/>
            <person name="Eisen M.B."/>
            <person name="Smith D.R."/>
            <person name="Bergman C.M."/>
            <person name="Oliver B."/>
            <person name="Markow T.A."/>
            <person name="Kaufman T.C."/>
            <person name="Kellis M."/>
            <person name="Gelbart W."/>
            <person name="Iyer V.N."/>
            <person name="Pollard D.A."/>
            <person name="Sackton T.B."/>
            <person name="Larracuente A.M."/>
            <person name="Singh N.D."/>
            <person name="Abad J.P."/>
            <person name="Abt D.N."/>
            <person name="Adryan B."/>
            <person name="Aguade M."/>
            <person name="Akashi H."/>
            <person name="Anderson W.W."/>
            <person name="Aquadro C.F."/>
            <person name="Ardell D.H."/>
            <person name="Arguello R."/>
            <person name="Artieri C.G."/>
            <person name="Barbash D.A."/>
            <person name="Barker D."/>
            <person name="Barsanti P."/>
            <person name="Batterham P."/>
            <person name="Batzoglou S."/>
            <person name="Begun D."/>
            <person name="Bhutkar A."/>
            <person name="Blanco E."/>
            <person name="Bosak S.A."/>
            <person name="Bradley R.K."/>
            <person name="Brand A.D."/>
            <person name="Brent M.R."/>
            <person name="Brooks A.N."/>
            <person name="Brown R.H."/>
            <person name="Butlin R.K."/>
            <person name="Caggese C."/>
            <person name="Calvi B.R."/>
            <person name="Bernardo de Carvalho A."/>
            <person name="Caspi A."/>
            <person name="Castrezana S."/>
            <person name="Celniker S.E."/>
            <person name="Chang J.L."/>
            <person name="Chapple C."/>
            <person name="Chatterji S."/>
            <person name="Chinwalla A."/>
            <person name="Civetta A."/>
            <person name="Clifton S.W."/>
            <person name="Comeron J.M."/>
            <person name="Costello J.C."/>
            <person name="Coyne J.A."/>
            <person name="Daub J."/>
            <person name="David R.G."/>
            <person name="Delcher A.L."/>
            <person name="Delehaunty K."/>
            <person name="Do C.B."/>
            <person name="Ebling H."/>
            <person name="Edwards K."/>
            <person name="Eickbush T."/>
            <person name="Evans J.D."/>
            <person name="Filipski A."/>
            <person name="Findeiss S."/>
            <person name="Freyhult E."/>
            <person name="Fulton L."/>
            <person name="Fulton R."/>
            <person name="Garcia A.C."/>
            <person name="Gardiner A."/>
            <person name="Garfield D.A."/>
            <person name="Garvin B.E."/>
            <person name="Gibson G."/>
            <person name="Gilbert D."/>
            <person name="Gnerre S."/>
            <person name="Godfrey J."/>
            <person name="Good R."/>
            <person name="Gotea V."/>
            <person name="Gravely B."/>
            <person name="Greenberg A.J."/>
            <person name="Griffiths-Jones S."/>
            <person name="Gross S."/>
            <person name="Guigo R."/>
            <person name="Gustafson E.A."/>
            <person name="Haerty W."/>
            <person name="Hahn M.W."/>
            <person name="Halligan D.L."/>
            <person name="Halpern A.L."/>
            <person name="Halter G.M."/>
            <person name="Han M.V."/>
            <person name="Heger A."/>
            <person name="Hillier L."/>
            <person name="Hinrichs A.S."/>
            <person name="Holmes I."/>
            <person name="Hoskins R.A."/>
            <person name="Hubisz M.J."/>
            <person name="Hultmark D."/>
            <person name="Huntley M.A."/>
            <person name="Jaffe D.B."/>
            <person name="Jagadeeshan S."/>
            <person name="Jeck W.R."/>
            <person name="Johnson J."/>
            <person name="Jones C.D."/>
            <person name="Jordan W.C."/>
            <person name="Karpen G.H."/>
            <person name="Kataoka E."/>
            <person name="Keightley P.D."/>
            <person name="Kheradpour P."/>
            <person name="Kirkness E.F."/>
            <person name="Koerich L.B."/>
            <person name="Kristiansen K."/>
            <person name="Kudrna D."/>
            <person name="Kulathinal R.J."/>
            <person name="Kumar S."/>
            <person name="Kwok R."/>
            <person name="Lander E."/>
            <person name="Langley C.H."/>
            <person name="Lapoint R."/>
            <person name="Lazzaro B.P."/>
            <person name="Lee S.J."/>
            <person name="Levesque L."/>
            <person name="Li R."/>
            <person name="Lin C.F."/>
            <person name="Lin M.F."/>
            <person name="Lindblad-Toh K."/>
            <person name="Llopart A."/>
            <person name="Long M."/>
            <person name="Low L."/>
            <person name="Lozovsky E."/>
            <person name="Lu J."/>
            <person name="Luo M."/>
            <person name="Machado C.A."/>
            <person name="Makalowski W."/>
            <person name="Marzo M."/>
            <person name="Matsuda M."/>
            <person name="Matzkin L."/>
            <person name="McAllister B."/>
            <person name="McBride C.S."/>
            <person name="McKernan B."/>
            <person name="McKernan K."/>
            <person name="Mendez-Lago M."/>
            <person name="Minx P."/>
            <person name="Mollenhauer M.U."/>
            <person name="Montooth K."/>
            <person name="Mount S.M."/>
            <person name="Mu X."/>
            <person name="Myers E."/>
            <person name="Negre B."/>
            <person name="Newfeld S."/>
            <person name="Nielsen R."/>
            <person name="Noor M.A."/>
            <person name="O'Grady P."/>
            <person name="Pachter L."/>
            <person name="Papaceit M."/>
            <person name="Parisi M.J."/>
            <person name="Parisi M."/>
            <person name="Parts L."/>
            <person name="Pedersen J.S."/>
            <person name="Pesole G."/>
            <person name="Phillippy A.M."/>
            <person name="Ponting C.P."/>
            <person name="Pop M."/>
            <person name="Porcelli D."/>
            <person name="Powell J.R."/>
            <person name="Prohaska S."/>
            <person name="Pruitt K."/>
            <person name="Puig M."/>
            <person name="Quesneville H."/>
            <person name="Ram K.R."/>
            <person name="Rand D."/>
            <person name="Rasmussen M.D."/>
            <person name="Reed L.K."/>
            <person name="Reenan R."/>
            <person name="Reily A."/>
            <person name="Remington K.A."/>
            <person name="Rieger T.T."/>
            <person name="Ritchie M.G."/>
            <person name="Robin C."/>
            <person name="Rogers Y.H."/>
            <person name="Rohde C."/>
            <person name="Rozas J."/>
            <person name="Rubenfield M.J."/>
            <person name="Ruiz A."/>
            <person name="Russo S."/>
            <person name="Salzberg S.L."/>
            <person name="Sanchez-Gracia A."/>
            <person name="Saranga D.J."/>
            <person name="Sato H."/>
            <person name="Schaeffer S.W."/>
            <person name="Schatz M.C."/>
            <person name="Schlenke T."/>
            <person name="Schwartz R."/>
            <person name="Segarra C."/>
            <person name="Singh R.S."/>
            <person name="Sirot L."/>
            <person name="Sirota M."/>
            <person name="Sisneros N.B."/>
            <person name="Smith C.D."/>
            <person name="Smith T.F."/>
            <person name="Spieth J."/>
            <person name="Stage D.E."/>
            <person name="Stark A."/>
            <person name="Stephan W."/>
            <person name="Strausberg R.L."/>
            <person name="Strempel S."/>
            <person name="Sturgill D."/>
            <person name="Sutton G."/>
            <person name="Sutton G.G."/>
            <person name="Tao W."/>
            <person name="Teichmann S."/>
            <person name="Tobari Y.N."/>
            <person name="Tomimura Y."/>
            <person name="Tsolas J.M."/>
            <person name="Valente V.L."/>
            <person name="Venter E."/>
            <person name="Venter J.C."/>
            <person name="Vicario S."/>
            <person name="Vieira F.G."/>
            <person name="Vilella A.J."/>
            <person name="Villasante A."/>
            <person name="Walenz B."/>
            <person name="Wang J."/>
            <person name="Wasserman M."/>
            <person name="Watts T."/>
            <person name="Wilson D."/>
            <person name="Wilson R.K."/>
            <person name="Wing R.A."/>
            <person name="Wolfner M.F."/>
            <person name="Wong A."/>
            <person name="Wong G.K."/>
            <person name="Wu C.I."/>
            <person name="Wu G."/>
            <person name="Yamamoto D."/>
            <person name="Yang H.P."/>
            <person name="Yang S.P."/>
            <person name="Yorke J.A."/>
            <person name="Yoshida K."/>
            <person name="Zdobnov E."/>
            <person name="Zhang P."/>
            <person name="Zhang Y."/>
            <person name="Zimin A.V."/>
            <person name="Baldwin J."/>
            <person name="Abdouelleil A."/>
            <person name="Abdulkadir J."/>
            <person name="Abebe A."/>
            <person name="Abera B."/>
            <person name="Abreu J."/>
            <person name="Acer S.C."/>
            <person name="Aftuck L."/>
            <person name="Alexander A."/>
            <person name="An P."/>
            <person name="Anderson E."/>
            <person name="Anderson S."/>
            <person name="Arachi H."/>
            <person name="Azer M."/>
            <person name="Bachantsang P."/>
            <person name="Barry A."/>
            <person name="Bayul T."/>
            <person name="Berlin A."/>
            <person name="Bessette D."/>
            <person name="Bloom T."/>
            <person name="Blye J."/>
            <person name="Boguslavskiy L."/>
            <person name="Bonnet C."/>
            <person name="Boukhgalter B."/>
            <person name="Bourzgui I."/>
            <person name="Brown A."/>
            <person name="Cahill P."/>
            <person name="Channer S."/>
            <person name="Cheshatsang Y."/>
            <person name="Chuda L."/>
            <person name="Citroen M."/>
            <person name="Collymore A."/>
            <person name="Cooke P."/>
            <person name="Costello M."/>
            <person name="D'Aco K."/>
            <person name="Daza R."/>
            <person name="De Haan G."/>
            <person name="DeGray S."/>
            <person name="DeMaso C."/>
            <person name="Dhargay N."/>
            <person name="Dooley K."/>
            <person name="Dooley E."/>
            <person name="Doricent M."/>
            <person name="Dorje P."/>
            <person name="Dorjee K."/>
            <person name="Dupes A."/>
            <person name="Elong R."/>
            <person name="Falk J."/>
            <person name="Farina A."/>
            <person name="Faro S."/>
            <person name="Ferguson D."/>
            <person name="Fisher S."/>
            <person name="Foley C.D."/>
            <person name="Franke A."/>
            <person name="Friedrich D."/>
            <person name="Gadbois L."/>
            <person name="Gearin G."/>
            <person name="Gearin C.R."/>
            <person name="Giannoukos G."/>
            <person name="Goode T."/>
            <person name="Graham J."/>
            <person name="Grandbois E."/>
            <person name="Grewal S."/>
            <person name="Gyaltsen K."/>
            <person name="Hafez N."/>
            <person name="Hagos B."/>
            <person name="Hall J."/>
            <person name="Henson C."/>
            <person name="Hollinger A."/>
            <person name="Honan T."/>
            <person name="Huard M.D."/>
            <person name="Hughes L."/>
            <person name="Hurhula B."/>
            <person name="Husby M.E."/>
            <person name="Kamat A."/>
            <person name="Kanga B."/>
            <person name="Kashin S."/>
            <person name="Khazanovich D."/>
            <person name="Kisner P."/>
            <person name="Lance K."/>
            <person name="Lara M."/>
            <person name="Lee W."/>
            <person name="Lennon N."/>
            <person name="Letendre F."/>
            <person name="LeVine R."/>
            <person name="Lipovsky A."/>
            <person name="Liu X."/>
            <person name="Liu J."/>
            <person name="Liu S."/>
            <person name="Lokyitsang T."/>
            <person name="Lokyitsang Y."/>
            <person name="Lubonja R."/>
            <person name="Lui A."/>
            <person name="MacDonald P."/>
            <person name="Magnisalis V."/>
            <person name="Maru K."/>
            <person name="Matthews C."/>
            <person name="McCusker W."/>
            <person name="McDonough S."/>
            <person name="Mehta T."/>
            <person name="Meldrim J."/>
            <person name="Meneus L."/>
            <person name="Mihai O."/>
            <person name="Mihalev A."/>
            <person name="Mihova T."/>
            <person name="Mittelman R."/>
            <person name="Mlenga V."/>
            <person name="Montmayeur A."/>
            <person name="Mulrain L."/>
            <person name="Navidi A."/>
            <person name="Naylor J."/>
            <person name="Negash T."/>
            <person name="Nguyen T."/>
            <person name="Nguyen N."/>
            <person name="Nicol R."/>
            <person name="Norbu C."/>
            <person name="Norbu N."/>
            <person name="Novod N."/>
            <person name="O'Neill B."/>
            <person name="Osman S."/>
            <person name="Markiewicz E."/>
            <person name="Oyono O.L."/>
            <person name="Patti C."/>
            <person name="Phunkhang P."/>
            <person name="Pierre F."/>
            <person name="Priest M."/>
            <person name="Raghuraman S."/>
            <person name="Rege F."/>
            <person name="Reyes R."/>
            <person name="Rise C."/>
            <person name="Rogov P."/>
            <person name="Ross K."/>
            <person name="Ryan E."/>
            <person name="Settipalli S."/>
            <person name="Shea T."/>
            <person name="Sherpa N."/>
            <person name="Shi L."/>
            <person name="Shih D."/>
            <person name="Sparrow T."/>
            <person name="Spaulding J."/>
            <person name="Stalker J."/>
            <person name="Stange-Thomann N."/>
            <person name="Stavropoulos S."/>
            <person name="Stone C."/>
            <person name="Strader C."/>
            <person name="Tesfaye S."/>
            <person name="Thomson T."/>
            <person name="Thoulutsang Y."/>
            <person name="Thoulutsang D."/>
            <person name="Topham K."/>
            <person name="Topping I."/>
            <person name="Tsamla T."/>
            <person name="Vassiliev H."/>
            <person name="Vo A."/>
            <person name="Wangchuk T."/>
            <person name="Wangdi T."/>
            <person name="Weiand M."/>
            <person name="Wilkinson J."/>
            <person name="Wilson A."/>
            <person name="Yadav S."/>
            <person name="Young G."/>
            <person name="Yu Q."/>
            <person name="Zembek L."/>
            <person name="Zhong D."/>
            <person name="Zimmer A."/>
            <person name="Zwirko Z."/>
            <person name="Jaffe D.B."/>
            <person name="Alvarez P."/>
            <person name="Brockman W."/>
            <person name="Butler J."/>
            <person name="Chin C."/>
            <person name="Gnerre S."/>
            <person name="Grabherr M."/>
            <person name="Kleber M."/>
            <person name="Mauceli E."/>
            <person name="MacCallum I."/>
        </authorList>
    </citation>
    <scope>NUCLEOTIDE SEQUENCE [LARGE SCALE GENOMIC DNA]</scope>
    <source>
        <strain evidence="4">white501</strain>
    </source>
</reference>
<dbReference type="AlphaFoldDB" id="B4QEC0"/>
<keyword evidence="4" id="KW-1185">Reference proteome</keyword>
<dbReference type="HOGENOM" id="CLU_014031_0_1_1"/>
<evidence type="ECO:0000313" key="4">
    <source>
        <dbReference type="Proteomes" id="UP000000304"/>
    </source>
</evidence>
<dbReference type="OrthoDB" id="7878317at2759"/>
<dbReference type="PANTHER" id="PTHR33327">
    <property type="entry name" value="ENDONUCLEASE"/>
    <property type="match status" value="1"/>
</dbReference>
<dbReference type="PANTHER" id="PTHR33327:SF3">
    <property type="entry name" value="RNA-DIRECTED DNA POLYMERASE"/>
    <property type="match status" value="1"/>
</dbReference>